<protein>
    <submittedName>
        <fullName evidence="2">Glycosyltransferase family 4 protein</fullName>
    </submittedName>
</protein>
<dbReference type="Proteomes" id="UP001524570">
    <property type="component" value="Unassembled WGS sequence"/>
</dbReference>
<dbReference type="InterPro" id="IPR050194">
    <property type="entry name" value="Glycosyltransferase_grp1"/>
</dbReference>
<dbReference type="Gene3D" id="3.40.50.2000">
    <property type="entry name" value="Glycogen Phosphorylase B"/>
    <property type="match status" value="2"/>
</dbReference>
<dbReference type="CDD" id="cd03801">
    <property type="entry name" value="GT4_PimA-like"/>
    <property type="match status" value="1"/>
</dbReference>
<keyword evidence="3" id="KW-1185">Reference proteome</keyword>
<dbReference type="RefSeq" id="WP_256607590.1">
    <property type="nucleotide sequence ID" value="NZ_JANIBL010000044.1"/>
</dbReference>
<dbReference type="Pfam" id="PF00534">
    <property type="entry name" value="Glycos_transf_1"/>
    <property type="match status" value="1"/>
</dbReference>
<dbReference type="SUPFAM" id="SSF53756">
    <property type="entry name" value="UDP-Glycosyltransferase/glycogen phosphorylase"/>
    <property type="match status" value="1"/>
</dbReference>
<proteinExistence type="predicted"/>
<dbReference type="PANTHER" id="PTHR45947">
    <property type="entry name" value="SULFOQUINOVOSYL TRANSFERASE SQD2"/>
    <property type="match status" value="1"/>
</dbReference>
<evidence type="ECO:0000259" key="1">
    <source>
        <dbReference type="Pfam" id="PF00534"/>
    </source>
</evidence>
<comment type="caution">
    <text evidence="2">The sequence shown here is derived from an EMBL/GenBank/DDBJ whole genome shotgun (WGS) entry which is preliminary data.</text>
</comment>
<evidence type="ECO:0000313" key="2">
    <source>
        <dbReference type="EMBL" id="MCQ8118601.1"/>
    </source>
</evidence>
<organism evidence="2 3">
    <name type="scientific">Methylomonas rosea</name>
    <dbReference type="NCBI Taxonomy" id="2952227"/>
    <lineage>
        <taxon>Bacteria</taxon>
        <taxon>Pseudomonadati</taxon>
        <taxon>Pseudomonadota</taxon>
        <taxon>Gammaproteobacteria</taxon>
        <taxon>Methylococcales</taxon>
        <taxon>Methylococcaceae</taxon>
        <taxon>Methylomonas</taxon>
    </lineage>
</organism>
<gene>
    <name evidence="2" type="ORF">NP589_14285</name>
</gene>
<evidence type="ECO:0000313" key="3">
    <source>
        <dbReference type="Proteomes" id="UP001524570"/>
    </source>
</evidence>
<dbReference type="PANTHER" id="PTHR45947:SF14">
    <property type="entry name" value="SLL1723 PROTEIN"/>
    <property type="match status" value="1"/>
</dbReference>
<name>A0ABT1TUZ4_9GAMM</name>
<reference evidence="2 3" key="1">
    <citation type="submission" date="2022-07" db="EMBL/GenBank/DDBJ databases">
        <title>Methylomonas rivi sp. nov., Methylomonas rosea sp. nov., Methylomonas aureus sp. nov. and Methylomonas subterranea sp. nov., four novel methanotrophs isolated from a freshwater creek and the deep terrestrial subsurface.</title>
        <authorList>
            <person name="Abin C."/>
            <person name="Sankaranarayanan K."/>
            <person name="Garner C."/>
            <person name="Sindelar R."/>
            <person name="Kotary K."/>
            <person name="Garner R."/>
            <person name="Barclay S."/>
            <person name="Lawson P."/>
            <person name="Krumholz L."/>
        </authorList>
    </citation>
    <scope>NUCLEOTIDE SEQUENCE [LARGE SCALE GENOMIC DNA]</scope>
    <source>
        <strain evidence="2 3">WSC-7</strain>
    </source>
</reference>
<accession>A0ABT1TUZ4</accession>
<dbReference type="InterPro" id="IPR001296">
    <property type="entry name" value="Glyco_trans_1"/>
</dbReference>
<feature type="domain" description="Glycosyl transferase family 1" evidence="1">
    <location>
        <begin position="243"/>
        <end position="413"/>
    </location>
</feature>
<sequence>MQNFGNQAQVAYILKGFPRTSETFITNEIHLLETLGLELTIFSIKQLEGQKHHAVVDAIHAPVNYLPQASDLTGHSFLAWLIENLPKFTQSHGRLFLKKPFNYLHALLECLGMSLKYRNSWLEWPRTVFIKEFLQAGYIAESVLQNPAIRHLHAHFCHGATTIAMFASRISGLPFSFTAHAKDIYLRELNPGDLLQIKMRRAKFAVTCTGANQEHLDACKGSDIAVHRIYHGLDTDLFVPEPREQHRIEHIPTILSVGRLVEKKGFDYLVKACAILRDRGVKFNCRIVGGADKYAQVIKQLIADLDLQDIVSLPGAVTQEELRGIYQQGDVFALPCLVVDNGDRDGIPNVLVEAMAMEMPVISTDISGIPELIQDHINGLLVPEKNAQAMADGIQSLLADQALRLRLGQAARQTVCRDFNSRHTTVALKKLFDACLEGQTVEAHVCCAEHS</sequence>
<dbReference type="EMBL" id="JANIBL010000044">
    <property type="protein sequence ID" value="MCQ8118601.1"/>
    <property type="molecule type" value="Genomic_DNA"/>
</dbReference>